<comment type="caution">
    <text evidence="2">The sequence shown here is derived from an EMBL/GenBank/DDBJ whole genome shotgun (WGS) entry which is preliminary data.</text>
</comment>
<protein>
    <recommendedName>
        <fullName evidence="4">Cystatin domain-containing protein</fullName>
    </recommendedName>
</protein>
<evidence type="ECO:0008006" key="4">
    <source>
        <dbReference type="Google" id="ProtNLM"/>
    </source>
</evidence>
<accession>A0A8B6H960</accession>
<feature type="chain" id="PRO_5032580156" description="Cystatin domain-containing protein" evidence="1">
    <location>
        <begin position="19"/>
        <end position="108"/>
    </location>
</feature>
<feature type="signal peptide" evidence="1">
    <location>
        <begin position="1"/>
        <end position="18"/>
    </location>
</feature>
<dbReference type="Proteomes" id="UP000596742">
    <property type="component" value="Unassembled WGS sequence"/>
</dbReference>
<dbReference type="EMBL" id="UYJE01009653">
    <property type="protein sequence ID" value="VDI75284.1"/>
    <property type="molecule type" value="Genomic_DNA"/>
</dbReference>
<evidence type="ECO:0000313" key="2">
    <source>
        <dbReference type="EMBL" id="VDI75284.1"/>
    </source>
</evidence>
<gene>
    <name evidence="2" type="ORF">MGAL_10B061528</name>
</gene>
<proteinExistence type="predicted"/>
<dbReference type="Gene3D" id="3.10.450.10">
    <property type="match status" value="1"/>
</dbReference>
<reference evidence="2" key="1">
    <citation type="submission" date="2018-11" db="EMBL/GenBank/DDBJ databases">
        <authorList>
            <person name="Alioto T."/>
            <person name="Alioto T."/>
        </authorList>
    </citation>
    <scope>NUCLEOTIDE SEQUENCE</scope>
</reference>
<keyword evidence="3" id="KW-1185">Reference proteome</keyword>
<name>A0A8B6H960_MYTGA</name>
<evidence type="ECO:0000256" key="1">
    <source>
        <dbReference type="SAM" id="SignalP"/>
    </source>
</evidence>
<keyword evidence="1" id="KW-0732">Signal</keyword>
<organism evidence="2 3">
    <name type="scientific">Mytilus galloprovincialis</name>
    <name type="common">Mediterranean mussel</name>
    <dbReference type="NCBI Taxonomy" id="29158"/>
    <lineage>
        <taxon>Eukaryota</taxon>
        <taxon>Metazoa</taxon>
        <taxon>Spiralia</taxon>
        <taxon>Lophotrochozoa</taxon>
        <taxon>Mollusca</taxon>
        <taxon>Bivalvia</taxon>
        <taxon>Autobranchia</taxon>
        <taxon>Pteriomorphia</taxon>
        <taxon>Mytilida</taxon>
        <taxon>Mytiloidea</taxon>
        <taxon>Mytilidae</taxon>
        <taxon>Mytilinae</taxon>
        <taxon>Mytilus</taxon>
    </lineage>
</organism>
<dbReference type="AlphaFoldDB" id="A0A8B6H960"/>
<sequence>MKIAIVFCLFAAFVSVHAVFSSARNADSKVNGLSVKFESEVEKSMKTDYKGFIIISYREEVSRKGTTYLLKVKTNTVYLHVKAFVSKSGSVSKVKAVIKKKNDPLEDF</sequence>
<evidence type="ECO:0000313" key="3">
    <source>
        <dbReference type="Proteomes" id="UP000596742"/>
    </source>
</evidence>